<organism evidence="1 2">
    <name type="scientific">Senna tora</name>
    <dbReference type="NCBI Taxonomy" id="362788"/>
    <lineage>
        <taxon>Eukaryota</taxon>
        <taxon>Viridiplantae</taxon>
        <taxon>Streptophyta</taxon>
        <taxon>Embryophyta</taxon>
        <taxon>Tracheophyta</taxon>
        <taxon>Spermatophyta</taxon>
        <taxon>Magnoliopsida</taxon>
        <taxon>eudicotyledons</taxon>
        <taxon>Gunneridae</taxon>
        <taxon>Pentapetalae</taxon>
        <taxon>rosids</taxon>
        <taxon>fabids</taxon>
        <taxon>Fabales</taxon>
        <taxon>Fabaceae</taxon>
        <taxon>Caesalpinioideae</taxon>
        <taxon>Cassia clade</taxon>
        <taxon>Senna</taxon>
    </lineage>
</organism>
<reference evidence="1" key="1">
    <citation type="submission" date="2020-09" db="EMBL/GenBank/DDBJ databases">
        <title>Genome-Enabled Discovery of Anthraquinone Biosynthesis in Senna tora.</title>
        <authorList>
            <person name="Kang S.-H."/>
            <person name="Pandey R.P."/>
            <person name="Lee C.-M."/>
            <person name="Sim J.-S."/>
            <person name="Jeong J.-T."/>
            <person name="Choi B.-S."/>
            <person name="Jung M."/>
            <person name="Ginzburg D."/>
            <person name="Zhao K."/>
            <person name="Won S.Y."/>
            <person name="Oh T.-J."/>
            <person name="Yu Y."/>
            <person name="Kim N.-H."/>
            <person name="Lee O.R."/>
            <person name="Lee T.-H."/>
            <person name="Bashyal P."/>
            <person name="Kim T.-S."/>
            <person name="Lee W.-H."/>
            <person name="Kawkins C."/>
            <person name="Kim C.-K."/>
            <person name="Kim J.S."/>
            <person name="Ahn B.O."/>
            <person name="Rhee S.Y."/>
            <person name="Sohng J.K."/>
        </authorList>
    </citation>
    <scope>NUCLEOTIDE SEQUENCE</scope>
    <source>
        <tissue evidence="1">Leaf</tissue>
    </source>
</reference>
<dbReference type="AlphaFoldDB" id="A0A834SPG5"/>
<dbReference type="OrthoDB" id="1909174at2759"/>
<proteinExistence type="predicted"/>
<accession>A0A834SPG5</accession>
<keyword evidence="2" id="KW-1185">Reference proteome</keyword>
<evidence type="ECO:0000313" key="2">
    <source>
        <dbReference type="Proteomes" id="UP000634136"/>
    </source>
</evidence>
<protein>
    <submittedName>
        <fullName evidence="1">UBN2_3 domain-containing protein</fullName>
    </submittedName>
</protein>
<gene>
    <name evidence="1" type="ORF">G2W53_034998</name>
</gene>
<dbReference type="EMBL" id="JAAIUW010000011">
    <property type="protein sequence ID" value="KAF7808255.1"/>
    <property type="molecule type" value="Genomic_DNA"/>
</dbReference>
<name>A0A834SPG5_9FABA</name>
<comment type="caution">
    <text evidence="1">The sequence shown here is derived from an EMBL/GenBank/DDBJ whole genome shotgun (WGS) entry which is preliminary data.</text>
</comment>
<dbReference type="Proteomes" id="UP000634136">
    <property type="component" value="Unassembled WGS sequence"/>
</dbReference>
<evidence type="ECO:0000313" key="1">
    <source>
        <dbReference type="EMBL" id="KAF7808255.1"/>
    </source>
</evidence>
<sequence>MAAKSIIPDLKKGDKLNGNNYDILHWEFQFLLEEQEVIEDMRDVMVKPNGERPTQQVRRDTECYRMCIKALRTDREREYLSD</sequence>